<feature type="transmembrane region" description="Helical" evidence="1">
    <location>
        <begin position="175"/>
        <end position="191"/>
    </location>
</feature>
<feature type="transmembrane region" description="Helical" evidence="1">
    <location>
        <begin position="148"/>
        <end position="168"/>
    </location>
</feature>
<keyword evidence="1" id="KW-0472">Membrane</keyword>
<organism evidence="2 3">
    <name type="scientific">Candidatus Collierbacteria bacterium GW2011_GWA2_46_26</name>
    <dbReference type="NCBI Taxonomy" id="1618381"/>
    <lineage>
        <taxon>Bacteria</taxon>
        <taxon>Candidatus Collieribacteriota</taxon>
    </lineage>
</organism>
<dbReference type="EMBL" id="LCMI01000007">
    <property type="protein sequence ID" value="KKU32931.1"/>
    <property type="molecule type" value="Genomic_DNA"/>
</dbReference>
<feature type="transmembrane region" description="Helical" evidence="1">
    <location>
        <begin position="197"/>
        <end position="219"/>
    </location>
</feature>
<evidence type="ECO:0000256" key="1">
    <source>
        <dbReference type="SAM" id="Phobius"/>
    </source>
</evidence>
<comment type="caution">
    <text evidence="2">The sequence shown here is derived from an EMBL/GenBank/DDBJ whole genome shotgun (WGS) entry which is preliminary data.</text>
</comment>
<dbReference type="AlphaFoldDB" id="A0A0G1PJK8"/>
<dbReference type="Proteomes" id="UP000034794">
    <property type="component" value="Unassembled WGS sequence"/>
</dbReference>
<evidence type="ECO:0000313" key="3">
    <source>
        <dbReference type="Proteomes" id="UP000034794"/>
    </source>
</evidence>
<reference evidence="2 3" key="1">
    <citation type="journal article" date="2015" name="Nature">
        <title>rRNA introns, odd ribosomes, and small enigmatic genomes across a large radiation of phyla.</title>
        <authorList>
            <person name="Brown C.T."/>
            <person name="Hug L.A."/>
            <person name="Thomas B.C."/>
            <person name="Sharon I."/>
            <person name="Castelle C.J."/>
            <person name="Singh A."/>
            <person name="Wilkins M.J."/>
            <person name="Williams K.H."/>
            <person name="Banfield J.F."/>
        </authorList>
    </citation>
    <scope>NUCLEOTIDE SEQUENCE [LARGE SCALE GENOMIC DNA]</scope>
</reference>
<proteinExistence type="predicted"/>
<keyword evidence="1" id="KW-1133">Transmembrane helix</keyword>
<protein>
    <submittedName>
        <fullName evidence="2">Uncharacterized protein</fullName>
    </submittedName>
</protein>
<gene>
    <name evidence="2" type="ORF">UX47_C0007G0175</name>
</gene>
<keyword evidence="1" id="KW-0812">Transmembrane</keyword>
<sequence length="296" mass="32033">MKFPKILLIPILLLILLVGCGPRPETGEIGFKVPTVSDKGFATFHDPAEVGQLSISVSLYSSFEMDKEARIYVDNTGPYSCWLSAGITSPCNNVPLSQPGVHTLRAEVDKMNGEVVSTEISVEWVPYSPIESFALNLAGRMGIQSPQLGFNVIVFIFASLLVVLFLALKSSKEGAVVFSVLVLLGIVFFAPPDISALIVEGLYGVAGGIIFIYLIKAFFDRMRHLTFMHVPGKFTGAYAGAGGEEGASVVRELGNAGQRTISASEDQTYLPGYDESEYLPGDVITPLRLPPGRRRR</sequence>
<dbReference type="PROSITE" id="PS51257">
    <property type="entry name" value="PROKAR_LIPOPROTEIN"/>
    <property type="match status" value="1"/>
</dbReference>
<accession>A0A0G1PJK8</accession>
<evidence type="ECO:0000313" key="2">
    <source>
        <dbReference type="EMBL" id="KKU32931.1"/>
    </source>
</evidence>
<name>A0A0G1PJK8_9BACT</name>